<dbReference type="PANTHER" id="PTHR31001:SF45">
    <property type="entry name" value="ZN(II)2CYS6 TRANSCRIPTION FACTOR (EUROFUNG)"/>
    <property type="match status" value="1"/>
</dbReference>
<feature type="region of interest" description="Disordered" evidence="4">
    <location>
        <begin position="509"/>
        <end position="528"/>
    </location>
</feature>
<evidence type="ECO:0000259" key="5">
    <source>
        <dbReference type="PROSITE" id="PS50048"/>
    </source>
</evidence>
<evidence type="ECO:0000256" key="2">
    <source>
        <dbReference type="ARBA" id="ARBA00022723"/>
    </source>
</evidence>
<accession>A0ABR1RZP4</accession>
<feature type="compositionally biased region" description="Low complexity" evidence="4">
    <location>
        <begin position="513"/>
        <end position="522"/>
    </location>
</feature>
<comment type="subcellular location">
    <subcellularLocation>
        <location evidence="1">Nucleus</location>
    </subcellularLocation>
</comment>
<organism evidence="6 7">
    <name type="scientific">Apiospora marii</name>
    <dbReference type="NCBI Taxonomy" id="335849"/>
    <lineage>
        <taxon>Eukaryota</taxon>
        <taxon>Fungi</taxon>
        <taxon>Dikarya</taxon>
        <taxon>Ascomycota</taxon>
        <taxon>Pezizomycotina</taxon>
        <taxon>Sordariomycetes</taxon>
        <taxon>Xylariomycetidae</taxon>
        <taxon>Amphisphaeriales</taxon>
        <taxon>Apiosporaceae</taxon>
        <taxon>Apiospora</taxon>
    </lineage>
</organism>
<dbReference type="InterPro" id="IPR036864">
    <property type="entry name" value="Zn2-C6_fun-type_DNA-bd_sf"/>
</dbReference>
<dbReference type="SUPFAM" id="SSF57701">
    <property type="entry name" value="Zn2/Cys6 DNA-binding domain"/>
    <property type="match status" value="1"/>
</dbReference>
<comment type="caution">
    <text evidence="6">The sequence shown here is derived from an EMBL/GenBank/DDBJ whole genome shotgun (WGS) entry which is preliminary data.</text>
</comment>
<dbReference type="PROSITE" id="PS50048">
    <property type="entry name" value="ZN2_CY6_FUNGAL_2"/>
    <property type="match status" value="1"/>
</dbReference>
<sequence length="806" mass="89368">MSAPHSPDALPAAAAVKSQRVLACVLCQQRKVKCDRKFPCSGCVKHGIQCVPATQTRRRRRRFPERDLLARLRYYEDLLRQNKIKFDPLHGPSQPSSSVHDDDDKDSPQGSYESGDEQQTETVVALGPSPAPPAASYQAKDFWQAMGSAFRETNVNNDIESLTLGISKLMVHTAMNQMYDNDDHLLFGSRDSHSAVDLSTLHPEPIQIFRLWQVYLDNVDPLLKVTHIPTLQGRIVDAASRLKGIDRNLEALMFSIYSMAVLSLDKDECESMFGLTKKDLTTKYQFACQQALSNASFLRCNDRDCLTAMFLYLLSVRTATMPSSLSSLLGIAVRIAERMGLDSEADLAKHSVLEAEMRRRLWWSLVIFDHRTREKTQMHSSSLVPTWDCKVPLNVNDCDLRAETKEPPAEEAHGKPTEALFAVVRAEMADFVRNTPSHLDFTMPILKPIARPLPEGGDLAALHRIIEDKHLRRCDEDNPLQLLSKWTVRSYIAKHRLLAHYAKFSNPGPNTDAASSASSSQQPQPPTEAQRATALSYALAMLQCDEKVMGSPLCKGYRWLLEDQFPFPAYVYVVQELRRRPLARHATQAWRVMSDSFMARFRPVEPQFRPMFNIFGNFILRAWDAFEAARKRAVAAARGAKGIEGEAAEPDLTPPPLVPMIRQMLVELDQEAQAAAAAASASASAPASSASAAVTPELTTASGGSSIGSSALVDMDHLDFNNFIMAMPLSGFGQNANLAYSFDRVMQDSTVYEETSPDPLLFSNSGGGLDGSDPNCQVPTLPVDLDFNNQGYWNSLEWGAGAGRGW</sequence>
<keyword evidence="7" id="KW-1185">Reference proteome</keyword>
<dbReference type="InterPro" id="IPR007219">
    <property type="entry name" value="XnlR_reg_dom"/>
</dbReference>
<evidence type="ECO:0000256" key="4">
    <source>
        <dbReference type="SAM" id="MobiDB-lite"/>
    </source>
</evidence>
<dbReference type="PANTHER" id="PTHR31001">
    <property type="entry name" value="UNCHARACTERIZED TRANSCRIPTIONAL REGULATORY PROTEIN"/>
    <property type="match status" value="1"/>
</dbReference>
<dbReference type="Gene3D" id="4.10.240.10">
    <property type="entry name" value="Zn(2)-C6 fungal-type DNA-binding domain"/>
    <property type="match status" value="1"/>
</dbReference>
<feature type="domain" description="Zn(2)-C6 fungal-type" evidence="5">
    <location>
        <begin position="23"/>
        <end position="51"/>
    </location>
</feature>
<keyword evidence="2" id="KW-0479">Metal-binding</keyword>
<protein>
    <submittedName>
        <fullName evidence="6">C6 transcription factor</fullName>
    </submittedName>
</protein>
<dbReference type="EMBL" id="JAQQWI010000008">
    <property type="protein sequence ID" value="KAK8023399.1"/>
    <property type="molecule type" value="Genomic_DNA"/>
</dbReference>
<evidence type="ECO:0000256" key="3">
    <source>
        <dbReference type="ARBA" id="ARBA00023242"/>
    </source>
</evidence>
<evidence type="ECO:0000313" key="6">
    <source>
        <dbReference type="EMBL" id="KAK8023399.1"/>
    </source>
</evidence>
<evidence type="ECO:0000256" key="1">
    <source>
        <dbReference type="ARBA" id="ARBA00004123"/>
    </source>
</evidence>
<feature type="region of interest" description="Disordered" evidence="4">
    <location>
        <begin position="86"/>
        <end position="132"/>
    </location>
</feature>
<dbReference type="Pfam" id="PF04082">
    <property type="entry name" value="Fungal_trans"/>
    <property type="match status" value="1"/>
</dbReference>
<dbReference type="CDD" id="cd12148">
    <property type="entry name" value="fungal_TF_MHR"/>
    <property type="match status" value="1"/>
</dbReference>
<dbReference type="Proteomes" id="UP001396898">
    <property type="component" value="Unassembled WGS sequence"/>
</dbReference>
<gene>
    <name evidence="6" type="ORF">PG991_006638</name>
</gene>
<name>A0ABR1RZP4_9PEZI</name>
<dbReference type="SMART" id="SM00906">
    <property type="entry name" value="Fungal_trans"/>
    <property type="match status" value="1"/>
</dbReference>
<dbReference type="InterPro" id="IPR050613">
    <property type="entry name" value="Sec_Metabolite_Reg"/>
</dbReference>
<proteinExistence type="predicted"/>
<evidence type="ECO:0000313" key="7">
    <source>
        <dbReference type="Proteomes" id="UP001396898"/>
    </source>
</evidence>
<dbReference type="SMART" id="SM00066">
    <property type="entry name" value="GAL4"/>
    <property type="match status" value="1"/>
</dbReference>
<dbReference type="InterPro" id="IPR001138">
    <property type="entry name" value="Zn2Cys6_DnaBD"/>
</dbReference>
<dbReference type="Pfam" id="PF00172">
    <property type="entry name" value="Zn_clus"/>
    <property type="match status" value="1"/>
</dbReference>
<reference evidence="6 7" key="1">
    <citation type="submission" date="2023-01" db="EMBL/GenBank/DDBJ databases">
        <title>Analysis of 21 Apiospora genomes using comparative genomics revels a genus with tremendous synthesis potential of carbohydrate active enzymes and secondary metabolites.</title>
        <authorList>
            <person name="Sorensen T."/>
        </authorList>
    </citation>
    <scope>NUCLEOTIDE SEQUENCE [LARGE SCALE GENOMIC DNA]</scope>
    <source>
        <strain evidence="6 7">CBS 20057</strain>
    </source>
</reference>
<keyword evidence="3" id="KW-0539">Nucleus</keyword>
<dbReference type="CDD" id="cd00067">
    <property type="entry name" value="GAL4"/>
    <property type="match status" value="1"/>
</dbReference>